<dbReference type="EMBL" id="JADIXP010000007">
    <property type="protein sequence ID" value="MBF4178900.1"/>
    <property type="molecule type" value="Genomic_DNA"/>
</dbReference>
<evidence type="ECO:0000313" key="4">
    <source>
        <dbReference type="Proteomes" id="UP000628560"/>
    </source>
</evidence>
<name>A0ABD4KB16_9ENTR</name>
<dbReference type="AlphaFoldDB" id="A0ABD4KB16"/>
<keyword evidence="1" id="KW-0175">Coiled coil</keyword>
<comment type="caution">
    <text evidence="3">The sequence shown here is derived from an EMBL/GenBank/DDBJ whole genome shotgun (WGS) entry which is preliminary data.</text>
</comment>
<accession>A0ABD4KB16</accession>
<protein>
    <recommendedName>
        <fullName evidence="5">Scaffolding protein</fullName>
    </recommendedName>
</protein>
<feature type="coiled-coil region" evidence="1">
    <location>
        <begin position="127"/>
        <end position="178"/>
    </location>
</feature>
<gene>
    <name evidence="3" type="ORF">ISP11_13605</name>
</gene>
<organism evidence="3 4">
    <name type="scientific">Lelliottia nimipressuralis</name>
    <dbReference type="NCBI Taxonomy" id="69220"/>
    <lineage>
        <taxon>Bacteria</taxon>
        <taxon>Pseudomonadati</taxon>
        <taxon>Pseudomonadota</taxon>
        <taxon>Gammaproteobacteria</taxon>
        <taxon>Enterobacterales</taxon>
        <taxon>Enterobacteriaceae</taxon>
        <taxon>Lelliottia</taxon>
    </lineage>
</organism>
<evidence type="ECO:0000256" key="2">
    <source>
        <dbReference type="SAM" id="MobiDB-lite"/>
    </source>
</evidence>
<feature type="compositionally biased region" description="Acidic residues" evidence="2">
    <location>
        <begin position="52"/>
        <end position="61"/>
    </location>
</feature>
<feature type="region of interest" description="Disordered" evidence="2">
    <location>
        <begin position="26"/>
        <end position="72"/>
    </location>
</feature>
<dbReference type="RefSeq" id="WP_194513431.1">
    <property type="nucleotide sequence ID" value="NZ_JADIXP010000007.1"/>
</dbReference>
<evidence type="ECO:0000313" key="3">
    <source>
        <dbReference type="EMBL" id="MBF4178900.1"/>
    </source>
</evidence>
<evidence type="ECO:0000256" key="1">
    <source>
        <dbReference type="SAM" id="Coils"/>
    </source>
</evidence>
<sequence>MADENNTTDVSSNGAGFDIGAAFFGAAPEGAKDQSEEIGGEPSLELTGAEESGSDESDSGDPIEGGTEPGEGAEVWELDGVEYTADQVGDALKHRATFERFNQSITPLIDNIKAFGQTAERLQLMGVTETEKQIDELQKQLASGRLNSREYQDAHQQLQRAELRKATLEQAAKQELDQRNQALKTARMHQARQVATNLVKAGWTKEQMNSAQQLAQGFMTPEQFADSLSTGMMEILRDAAELRASKNAAAEKLRGKAQKVLKVNGQPAQAAPAKKKTVKAGDADWMNQHFWKGVK</sequence>
<evidence type="ECO:0008006" key="5">
    <source>
        <dbReference type="Google" id="ProtNLM"/>
    </source>
</evidence>
<reference evidence="3 4" key="1">
    <citation type="submission" date="2020-11" db="EMBL/GenBank/DDBJ databases">
        <title>Identification of Lelliottia nimipressuralis from Wound Infection by Whole Genome-Based Bacterial Identification.</title>
        <authorList>
            <person name="Navarathna D.H."/>
            <person name="Choi H."/>
            <person name="Jinadatha C."/>
            <person name="Chatterjee P."/>
            <person name="Hwang M."/>
        </authorList>
    </citation>
    <scope>NUCLEOTIDE SEQUENCE [LARGE SCALE GENOMIC DNA]</scope>
    <source>
        <strain evidence="3 4">DN2020</strain>
    </source>
</reference>
<proteinExistence type="predicted"/>
<dbReference type="Proteomes" id="UP000628560">
    <property type="component" value="Unassembled WGS sequence"/>
</dbReference>